<dbReference type="Pfam" id="PF00096">
    <property type="entry name" value="zf-C2H2"/>
    <property type="match status" value="4"/>
</dbReference>
<dbReference type="PROSITE" id="PS50157">
    <property type="entry name" value="ZINC_FINGER_C2H2_2"/>
    <property type="match status" value="7"/>
</dbReference>
<evidence type="ECO:0000256" key="5">
    <source>
        <dbReference type="ARBA" id="ARBA00023015"/>
    </source>
</evidence>
<dbReference type="PANTHER" id="PTHR46179:SF13">
    <property type="entry name" value="C2H2-TYPE DOMAIN-CONTAINING PROTEIN"/>
    <property type="match status" value="1"/>
</dbReference>
<dbReference type="InterPro" id="IPR051061">
    <property type="entry name" value="Zinc_finger_trans_reg"/>
</dbReference>
<dbReference type="SUPFAM" id="SSF57667">
    <property type="entry name" value="beta-beta-alpha zinc fingers"/>
    <property type="match status" value="5"/>
</dbReference>
<feature type="domain" description="C2H2-type" evidence="10">
    <location>
        <begin position="455"/>
        <end position="482"/>
    </location>
</feature>
<evidence type="ECO:0000256" key="6">
    <source>
        <dbReference type="ARBA" id="ARBA00023163"/>
    </source>
</evidence>
<feature type="domain" description="C2H2-type" evidence="10">
    <location>
        <begin position="538"/>
        <end position="566"/>
    </location>
</feature>
<accession>A0ABM3LHQ7</accession>
<dbReference type="SMART" id="SM00868">
    <property type="entry name" value="zf-AD"/>
    <property type="match status" value="2"/>
</dbReference>
<feature type="binding site" evidence="9">
    <location>
        <position position="11"/>
    </location>
    <ligand>
        <name>Zn(2+)</name>
        <dbReference type="ChEBI" id="CHEBI:29105"/>
    </ligand>
</feature>
<evidence type="ECO:0000256" key="2">
    <source>
        <dbReference type="ARBA" id="ARBA00022723"/>
    </source>
</evidence>
<sequence>MKMAQNIRDLCRLCAKGEGFTKDIIDERNQHILKMIQEYIHISVNDSDDLPTKVCLNCEEKMVSFEMFVLECLKVQDTLKKMCLEACTNCPLKYEPDIIEFSLPPIKSEVKVEMMPEELANVINNDATYEDDFDVDDFSASDVKQDSDGDLSDAVTLATLKKTKQKKTKRKQISEEEKIEFKNILKKSNLNVKDFVKLECNMCEEAMSTWSALRVHYAKVHKSKPMVFCLCGFIVRSKSVLYKHVSDHRIESRKLKKDDDDAEKTEESQYSSLNVNDFVNFTCSLCQKECKSWYSLKAHCEGKHNTTPVVRCSCGITLKSKSVLYKHVQDHKNPNVICCDKCPRITKTEAAMNKHKMRHVPKSERKFCCGSCDKVFNSKDTLKSHERSHIPIEQRKIYRCEICDLKFTTRSSAASHKRVVHEKIKSYVCDLCGYACGTNGELRQHRAIHSEDKPFVCSTCSKPFKTYSNLKTHMDTHEDTSYVCFVCSRVLNSRRTLRKHLLVHEEKCRHVCSYCNKAFKRRQTLKVHMYTHTGDKPLTCKWCDERFSYASTLRSHRLRCHPDKMAVQYSGYNTHVVMQEGYIKNDLPLNIAKTDVDAIQ</sequence>
<dbReference type="Pfam" id="PF12874">
    <property type="entry name" value="zf-met"/>
    <property type="match status" value="2"/>
</dbReference>
<evidence type="ECO:0000256" key="8">
    <source>
        <dbReference type="PROSITE-ProRule" id="PRU00042"/>
    </source>
</evidence>
<organism evidence="12 13">
    <name type="scientific">Bicyclus anynana</name>
    <name type="common">Squinting bush brown butterfly</name>
    <dbReference type="NCBI Taxonomy" id="110368"/>
    <lineage>
        <taxon>Eukaryota</taxon>
        <taxon>Metazoa</taxon>
        <taxon>Ecdysozoa</taxon>
        <taxon>Arthropoda</taxon>
        <taxon>Hexapoda</taxon>
        <taxon>Insecta</taxon>
        <taxon>Pterygota</taxon>
        <taxon>Neoptera</taxon>
        <taxon>Endopterygota</taxon>
        <taxon>Lepidoptera</taxon>
        <taxon>Glossata</taxon>
        <taxon>Ditrysia</taxon>
        <taxon>Papilionoidea</taxon>
        <taxon>Nymphalidae</taxon>
        <taxon>Satyrinae</taxon>
        <taxon>Satyrini</taxon>
        <taxon>Mycalesina</taxon>
        <taxon>Bicyclus</taxon>
    </lineage>
</organism>
<evidence type="ECO:0000259" key="10">
    <source>
        <dbReference type="PROSITE" id="PS50157"/>
    </source>
</evidence>
<proteinExistence type="predicted"/>
<keyword evidence="12" id="KW-1185">Reference proteome</keyword>
<feature type="domain" description="ZAD" evidence="11">
    <location>
        <begin position="9"/>
        <end position="82"/>
    </location>
</feature>
<feature type="binding site" evidence="9">
    <location>
        <position position="58"/>
    </location>
    <ligand>
        <name>Zn(2+)</name>
        <dbReference type="ChEBI" id="CHEBI:29105"/>
    </ligand>
</feature>
<keyword evidence="7" id="KW-0539">Nucleus</keyword>
<dbReference type="InterPro" id="IPR012934">
    <property type="entry name" value="Znf_AD"/>
</dbReference>
<feature type="binding site" evidence="9">
    <location>
        <position position="14"/>
    </location>
    <ligand>
        <name>Zn(2+)</name>
        <dbReference type="ChEBI" id="CHEBI:29105"/>
    </ligand>
</feature>
<feature type="domain" description="C2H2-type" evidence="10">
    <location>
        <begin position="482"/>
        <end position="509"/>
    </location>
</feature>
<dbReference type="SMART" id="SM00355">
    <property type="entry name" value="ZnF_C2H2"/>
    <property type="match status" value="12"/>
</dbReference>
<dbReference type="InterPro" id="IPR036236">
    <property type="entry name" value="Znf_C2H2_sf"/>
</dbReference>
<reference evidence="12" key="1">
    <citation type="submission" date="2025-05" db="UniProtKB">
        <authorList>
            <consortium name="RefSeq"/>
        </authorList>
    </citation>
    <scope>NUCLEOTIDE SEQUENCE [LARGE SCALE GENOMIC DNA]</scope>
</reference>
<dbReference type="PROSITE" id="PS51915">
    <property type="entry name" value="ZAD"/>
    <property type="match status" value="1"/>
</dbReference>
<dbReference type="Gene3D" id="3.40.1800.20">
    <property type="match status" value="1"/>
</dbReference>
<evidence type="ECO:0000256" key="7">
    <source>
        <dbReference type="ARBA" id="ARBA00023242"/>
    </source>
</evidence>
<keyword evidence="6" id="KW-0804">Transcription</keyword>
<feature type="domain" description="C2H2-type" evidence="10">
    <location>
        <begin position="427"/>
        <end position="454"/>
    </location>
</feature>
<keyword evidence="2 9" id="KW-0479">Metal-binding</keyword>
<feature type="domain" description="C2H2-type" evidence="10">
    <location>
        <begin position="510"/>
        <end position="537"/>
    </location>
</feature>
<keyword evidence="5" id="KW-0805">Transcription regulation</keyword>
<dbReference type="SUPFAM" id="SSF57716">
    <property type="entry name" value="Glucocorticoid receptor-like (DNA-binding domain)"/>
    <property type="match status" value="1"/>
</dbReference>
<dbReference type="Pfam" id="PF07776">
    <property type="entry name" value="zf-AD"/>
    <property type="match status" value="1"/>
</dbReference>
<dbReference type="Gene3D" id="3.30.160.60">
    <property type="entry name" value="Classic Zinc Finger"/>
    <property type="match status" value="7"/>
</dbReference>
<dbReference type="PROSITE" id="PS00028">
    <property type="entry name" value="ZINC_FINGER_C2H2_1"/>
    <property type="match status" value="9"/>
</dbReference>
<dbReference type="PANTHER" id="PTHR46179">
    <property type="entry name" value="ZINC FINGER PROTEIN"/>
    <property type="match status" value="1"/>
</dbReference>
<gene>
    <name evidence="13" type="primary">LOC112057250</name>
</gene>
<dbReference type="InterPro" id="IPR013087">
    <property type="entry name" value="Znf_C2H2_type"/>
</dbReference>
<evidence type="ECO:0000256" key="3">
    <source>
        <dbReference type="ARBA" id="ARBA00022771"/>
    </source>
</evidence>
<feature type="binding site" evidence="9">
    <location>
        <position position="55"/>
    </location>
    <ligand>
        <name>Zn(2+)</name>
        <dbReference type="ChEBI" id="CHEBI:29105"/>
    </ligand>
</feature>
<feature type="domain" description="C2H2-type" evidence="10">
    <location>
        <begin position="367"/>
        <end position="389"/>
    </location>
</feature>
<evidence type="ECO:0000313" key="13">
    <source>
        <dbReference type="RefSeq" id="XP_052738582.1"/>
    </source>
</evidence>
<dbReference type="RefSeq" id="XP_052738582.1">
    <property type="nucleotide sequence ID" value="XM_052882622.1"/>
</dbReference>
<dbReference type="Proteomes" id="UP001652582">
    <property type="component" value="Chromosome 1"/>
</dbReference>
<dbReference type="GeneID" id="112057250"/>
<comment type="subcellular location">
    <subcellularLocation>
        <location evidence="1">Nucleus</location>
    </subcellularLocation>
</comment>
<evidence type="ECO:0000256" key="9">
    <source>
        <dbReference type="PROSITE-ProRule" id="PRU01263"/>
    </source>
</evidence>
<reference evidence="13" key="2">
    <citation type="submission" date="2025-08" db="UniProtKB">
        <authorList>
            <consortium name="RefSeq"/>
        </authorList>
    </citation>
    <scope>IDENTIFICATION</scope>
</reference>
<name>A0ABM3LHQ7_BICAN</name>
<evidence type="ECO:0000313" key="12">
    <source>
        <dbReference type="Proteomes" id="UP001652582"/>
    </source>
</evidence>
<evidence type="ECO:0000256" key="4">
    <source>
        <dbReference type="ARBA" id="ARBA00022833"/>
    </source>
</evidence>
<keyword evidence="3 8" id="KW-0863">Zinc-finger</keyword>
<feature type="domain" description="C2H2-type" evidence="10">
    <location>
        <begin position="398"/>
        <end position="426"/>
    </location>
</feature>
<keyword evidence="4 9" id="KW-0862">Zinc</keyword>
<evidence type="ECO:0000256" key="1">
    <source>
        <dbReference type="ARBA" id="ARBA00004123"/>
    </source>
</evidence>
<evidence type="ECO:0000259" key="11">
    <source>
        <dbReference type="PROSITE" id="PS51915"/>
    </source>
</evidence>
<protein>
    <submittedName>
        <fullName evidence="13">Zinc finger protein 660</fullName>
    </submittedName>
</protein>